<dbReference type="Gene3D" id="3.40.50.150">
    <property type="entry name" value="Vaccinia Virus protein VP39"/>
    <property type="match status" value="1"/>
</dbReference>
<name>A0A1P8WMM9_9PLAN</name>
<feature type="compositionally biased region" description="Polar residues" evidence="1">
    <location>
        <begin position="179"/>
        <end position="194"/>
    </location>
</feature>
<proteinExistence type="predicted"/>
<organism evidence="2 3">
    <name type="scientific">Fuerstiella marisgermanici</name>
    <dbReference type="NCBI Taxonomy" id="1891926"/>
    <lineage>
        <taxon>Bacteria</taxon>
        <taxon>Pseudomonadati</taxon>
        <taxon>Planctomycetota</taxon>
        <taxon>Planctomycetia</taxon>
        <taxon>Planctomycetales</taxon>
        <taxon>Planctomycetaceae</taxon>
        <taxon>Fuerstiella</taxon>
    </lineage>
</organism>
<evidence type="ECO:0000313" key="2">
    <source>
        <dbReference type="EMBL" id="APZ95287.1"/>
    </source>
</evidence>
<dbReference type="KEGG" id="fmr:Fuma_04943"/>
<dbReference type="EMBL" id="CP017641">
    <property type="protein sequence ID" value="APZ95287.1"/>
    <property type="molecule type" value="Genomic_DNA"/>
</dbReference>
<evidence type="ECO:0008006" key="4">
    <source>
        <dbReference type="Google" id="ProtNLM"/>
    </source>
</evidence>
<dbReference type="OrthoDB" id="9797829at2"/>
<evidence type="ECO:0000313" key="3">
    <source>
        <dbReference type="Proteomes" id="UP000187735"/>
    </source>
</evidence>
<dbReference type="Proteomes" id="UP000187735">
    <property type="component" value="Chromosome"/>
</dbReference>
<dbReference type="SUPFAM" id="SSF53335">
    <property type="entry name" value="S-adenosyl-L-methionine-dependent methyltransferases"/>
    <property type="match status" value="1"/>
</dbReference>
<feature type="region of interest" description="Disordered" evidence="1">
    <location>
        <begin position="179"/>
        <end position="198"/>
    </location>
</feature>
<evidence type="ECO:0000256" key="1">
    <source>
        <dbReference type="SAM" id="MobiDB-lite"/>
    </source>
</evidence>
<keyword evidence="3" id="KW-1185">Reference proteome</keyword>
<reference evidence="2 3" key="1">
    <citation type="journal article" date="2016" name="Front. Microbiol.">
        <title>Fuerstia marisgermanicae gen. nov., sp. nov., an Unusual Member of the Phylum Planctomycetes from the German Wadden Sea.</title>
        <authorList>
            <person name="Kohn T."/>
            <person name="Heuer A."/>
            <person name="Jogler M."/>
            <person name="Vollmers J."/>
            <person name="Boedeker C."/>
            <person name="Bunk B."/>
            <person name="Rast P."/>
            <person name="Borchert D."/>
            <person name="Glockner I."/>
            <person name="Freese H.M."/>
            <person name="Klenk H.P."/>
            <person name="Overmann J."/>
            <person name="Kaster A.K."/>
            <person name="Rohde M."/>
            <person name="Wiegand S."/>
            <person name="Jogler C."/>
        </authorList>
    </citation>
    <scope>NUCLEOTIDE SEQUENCE [LARGE SCALE GENOMIC DNA]</scope>
    <source>
        <strain evidence="2 3">NH11</strain>
    </source>
</reference>
<sequence length="214" mass="23912">MPIGSYASVPWVAQHLITHRPHRILDLGMGFGMYGAMVRQWLDLGVQPWKTFLVGVEGWVNYRNPVWDLYNVVYAELIQDFLKRESPPFDCVILGDVIEHLPKDEGRQLIVELQRLVSASGHLLIVTPAEFFEQGAVYGNALEVHRSHWQPEDFTDCGFQVPVSTDVVIACWTPPPASQGTQLSPSSASLTSHATPYEKLSGHVDTPFSPYAGR</sequence>
<dbReference type="InterPro" id="IPR029063">
    <property type="entry name" value="SAM-dependent_MTases_sf"/>
</dbReference>
<protein>
    <recommendedName>
        <fullName evidence="4">Methyltransferase domain-containing protein</fullName>
    </recommendedName>
</protein>
<accession>A0A1P8WMM9</accession>
<dbReference type="AlphaFoldDB" id="A0A1P8WMM9"/>
<gene>
    <name evidence="2" type="ORF">Fuma_04943</name>
</gene>
<dbReference type="STRING" id="1891926.Fuma_04943"/>
<dbReference type="RefSeq" id="WP_077026472.1">
    <property type="nucleotide sequence ID" value="NZ_CP017641.1"/>
</dbReference>